<comment type="caution">
    <text evidence="3">The sequence shown here is derived from an EMBL/GenBank/DDBJ whole genome shotgun (WGS) entry which is preliminary data.</text>
</comment>
<dbReference type="AlphaFoldDB" id="A0A0W0VQ37"/>
<keyword evidence="4" id="KW-1185">Reference proteome</keyword>
<dbReference type="PATRIC" id="fig|45067.4.peg.1323"/>
<protein>
    <submittedName>
        <fullName evidence="3">DNA nickase</fullName>
    </submittedName>
</protein>
<dbReference type="OrthoDB" id="5523420at2"/>
<evidence type="ECO:0000256" key="1">
    <source>
        <dbReference type="SAM" id="Coils"/>
    </source>
</evidence>
<dbReference type="eggNOG" id="COG5592">
    <property type="taxonomic scope" value="Bacteria"/>
</dbReference>
<dbReference type="PANTHER" id="PTHR35585">
    <property type="entry name" value="HHE DOMAIN PROTEIN (AFU_ORTHOLOGUE AFUA_4G00730)"/>
    <property type="match status" value="1"/>
</dbReference>
<name>A0A0W0VQ37_9GAMM</name>
<proteinExistence type="predicted"/>
<dbReference type="InterPro" id="IPR012312">
    <property type="entry name" value="Hemerythrin-like"/>
</dbReference>
<keyword evidence="1" id="KW-0175">Coiled coil</keyword>
<feature type="domain" description="Hemerythrin-like" evidence="2">
    <location>
        <begin position="3"/>
        <end position="119"/>
    </location>
</feature>
<gene>
    <name evidence="3" type="ORF">Llan_1261</name>
</gene>
<sequence>MSIYTYLRRDHRRVKDLLQQIEELDPDQISLRDELFNKLKTQVILHAKAEEKIFYSPLQRFSLTEEEIKQAREEHAEVEKMLERLSERDFKGAAWFQLFESMANILRHHIIEEETQIFEDAETELSSDKAQEMERAMISEKKAVEKKMDPDLR</sequence>
<dbReference type="PANTHER" id="PTHR35585:SF1">
    <property type="entry name" value="HHE DOMAIN PROTEIN (AFU_ORTHOLOGUE AFUA_4G00730)"/>
    <property type="match status" value="1"/>
</dbReference>
<evidence type="ECO:0000259" key="2">
    <source>
        <dbReference type="Pfam" id="PF01814"/>
    </source>
</evidence>
<reference evidence="3 4" key="1">
    <citation type="submission" date="2015-11" db="EMBL/GenBank/DDBJ databases">
        <title>Genomic analysis of 38 Legionella species identifies large and diverse effector repertoires.</title>
        <authorList>
            <person name="Burstein D."/>
            <person name="Amaro F."/>
            <person name="Zusman T."/>
            <person name="Lifshitz Z."/>
            <person name="Cohen O."/>
            <person name="Gilbert J.A."/>
            <person name="Pupko T."/>
            <person name="Shuman H.A."/>
            <person name="Segal G."/>
        </authorList>
    </citation>
    <scope>NUCLEOTIDE SEQUENCE [LARGE SCALE GENOMIC DNA]</scope>
    <source>
        <strain evidence="3 4">ATCC 49751</strain>
    </source>
</reference>
<dbReference type="STRING" id="45067.Llan_1261"/>
<dbReference type="RefSeq" id="WP_028373600.1">
    <property type="nucleotide sequence ID" value="NZ_CAAAJD010000020.1"/>
</dbReference>
<dbReference type="EMBL" id="LNYI01000027">
    <property type="protein sequence ID" value="KTD22320.1"/>
    <property type="molecule type" value="Genomic_DNA"/>
</dbReference>
<evidence type="ECO:0000313" key="3">
    <source>
        <dbReference type="EMBL" id="KTD22320.1"/>
    </source>
</evidence>
<dbReference type="Pfam" id="PF01814">
    <property type="entry name" value="Hemerythrin"/>
    <property type="match status" value="1"/>
</dbReference>
<dbReference type="Proteomes" id="UP000054869">
    <property type="component" value="Unassembled WGS sequence"/>
</dbReference>
<evidence type="ECO:0000313" key="4">
    <source>
        <dbReference type="Proteomes" id="UP000054869"/>
    </source>
</evidence>
<feature type="coiled-coil region" evidence="1">
    <location>
        <begin position="61"/>
        <end position="88"/>
    </location>
</feature>
<dbReference type="Gene3D" id="1.20.120.520">
    <property type="entry name" value="nmb1532 protein domain like"/>
    <property type="match status" value="1"/>
</dbReference>
<organism evidence="3 4">
    <name type="scientific">Legionella lansingensis</name>
    <dbReference type="NCBI Taxonomy" id="45067"/>
    <lineage>
        <taxon>Bacteria</taxon>
        <taxon>Pseudomonadati</taxon>
        <taxon>Pseudomonadota</taxon>
        <taxon>Gammaproteobacteria</taxon>
        <taxon>Legionellales</taxon>
        <taxon>Legionellaceae</taxon>
        <taxon>Legionella</taxon>
    </lineage>
</organism>
<accession>A0A0W0VQ37</accession>